<keyword evidence="3" id="KW-1185">Reference proteome</keyword>
<feature type="compositionally biased region" description="Low complexity" evidence="1">
    <location>
        <begin position="7"/>
        <end position="26"/>
    </location>
</feature>
<dbReference type="VEuPathDB" id="FungiDB:VP01_2727g3"/>
<evidence type="ECO:0000313" key="2">
    <source>
        <dbReference type="EMBL" id="KNZ55259.1"/>
    </source>
</evidence>
<gene>
    <name evidence="2" type="ORF">VP01_2727g3</name>
</gene>
<reference evidence="2 3" key="1">
    <citation type="submission" date="2015-08" db="EMBL/GenBank/DDBJ databases">
        <title>Next Generation Sequencing and Analysis of the Genome of Puccinia sorghi L Schw, the Causal Agent of Maize Common Rust.</title>
        <authorList>
            <person name="Rochi L."/>
            <person name="Burguener G."/>
            <person name="Darino M."/>
            <person name="Turjanski A."/>
            <person name="Kreff E."/>
            <person name="Dieguez M.J."/>
            <person name="Sacco F."/>
        </authorList>
    </citation>
    <scope>NUCLEOTIDE SEQUENCE [LARGE SCALE GENOMIC DNA]</scope>
    <source>
        <strain evidence="2 3">RO10H11247</strain>
    </source>
</reference>
<dbReference type="AlphaFoldDB" id="A0A0L6V3D2"/>
<feature type="region of interest" description="Disordered" evidence="1">
    <location>
        <begin position="1"/>
        <end position="59"/>
    </location>
</feature>
<comment type="caution">
    <text evidence="2">The sequence shown here is derived from an EMBL/GenBank/DDBJ whole genome shotgun (WGS) entry which is preliminary data.</text>
</comment>
<evidence type="ECO:0000256" key="1">
    <source>
        <dbReference type="SAM" id="MobiDB-lite"/>
    </source>
</evidence>
<dbReference type="Proteomes" id="UP000037035">
    <property type="component" value="Unassembled WGS sequence"/>
</dbReference>
<dbReference type="EMBL" id="LAVV01007643">
    <property type="protein sequence ID" value="KNZ55259.1"/>
    <property type="molecule type" value="Genomic_DNA"/>
</dbReference>
<evidence type="ECO:0000313" key="3">
    <source>
        <dbReference type="Proteomes" id="UP000037035"/>
    </source>
</evidence>
<sequence length="178" mass="19192">MLTIEETSSATTPNTQPAPQTQLNPLVPILIHHPITNPDPSPDQPPTPCPKTPPHRKLPAWKPMKSILKPSPQPQPKFNFKRALVGAGGSCVGQVVWLLQGVQSDHPPASMVGQLGASNCFKMNAVKHSGLLKSYLLSIDFGLKLLVLLGCSLEDHCLKPILHGLLVRGTLTLISFVL</sequence>
<name>A0A0L6V3D2_9BASI</name>
<accession>A0A0L6V3D2</accession>
<organism evidence="2 3">
    <name type="scientific">Puccinia sorghi</name>
    <dbReference type="NCBI Taxonomy" id="27349"/>
    <lineage>
        <taxon>Eukaryota</taxon>
        <taxon>Fungi</taxon>
        <taxon>Dikarya</taxon>
        <taxon>Basidiomycota</taxon>
        <taxon>Pucciniomycotina</taxon>
        <taxon>Pucciniomycetes</taxon>
        <taxon>Pucciniales</taxon>
        <taxon>Pucciniaceae</taxon>
        <taxon>Puccinia</taxon>
    </lineage>
</organism>
<proteinExistence type="predicted"/>
<protein>
    <submittedName>
        <fullName evidence="2">Uncharacterized protein</fullName>
    </submittedName>
</protein>
<feature type="compositionally biased region" description="Pro residues" evidence="1">
    <location>
        <begin position="37"/>
        <end position="52"/>
    </location>
</feature>